<evidence type="ECO:0000313" key="2">
    <source>
        <dbReference type="Proteomes" id="UP000770717"/>
    </source>
</evidence>
<accession>A0A8J6B7H4</accession>
<comment type="caution">
    <text evidence="1">The sequence shown here is derived from an EMBL/GenBank/DDBJ whole genome shotgun (WGS) entry which is preliminary data.</text>
</comment>
<reference evidence="1" key="1">
    <citation type="thesis" date="2020" institute="ProQuest LLC" country="789 East Eisenhower Parkway, Ann Arbor, MI, USA">
        <title>Comparative Genomics and Chromosome Evolution.</title>
        <authorList>
            <person name="Mudd A.B."/>
        </authorList>
    </citation>
    <scope>NUCLEOTIDE SEQUENCE</scope>
    <source>
        <strain evidence="1">HN-11 Male</strain>
        <tissue evidence="1">Kidney and liver</tissue>
    </source>
</reference>
<organism evidence="1 2">
    <name type="scientific">Eleutherodactylus coqui</name>
    <name type="common">Puerto Rican coqui</name>
    <dbReference type="NCBI Taxonomy" id="57060"/>
    <lineage>
        <taxon>Eukaryota</taxon>
        <taxon>Metazoa</taxon>
        <taxon>Chordata</taxon>
        <taxon>Craniata</taxon>
        <taxon>Vertebrata</taxon>
        <taxon>Euteleostomi</taxon>
        <taxon>Amphibia</taxon>
        <taxon>Batrachia</taxon>
        <taxon>Anura</taxon>
        <taxon>Neobatrachia</taxon>
        <taxon>Hyloidea</taxon>
        <taxon>Eleutherodactylidae</taxon>
        <taxon>Eleutherodactylinae</taxon>
        <taxon>Eleutherodactylus</taxon>
        <taxon>Eleutherodactylus</taxon>
    </lineage>
</organism>
<evidence type="ECO:0000313" key="1">
    <source>
        <dbReference type="EMBL" id="KAG9462091.1"/>
    </source>
</evidence>
<gene>
    <name evidence="1" type="ORF">GDO78_014925</name>
</gene>
<keyword evidence="2" id="KW-1185">Reference proteome</keyword>
<protein>
    <submittedName>
        <fullName evidence="1">Uncharacterized protein</fullName>
    </submittedName>
</protein>
<dbReference type="EMBL" id="WNTK01013648">
    <property type="protein sequence ID" value="KAG9462091.1"/>
    <property type="molecule type" value="Genomic_DNA"/>
</dbReference>
<sequence length="100" mass="10880">MAAILSMCASGGLPVAISNTVHPILQMSDFSPCPDSLMTSGAIQYGVPCMDCSISPRVPFMLRPLRRFAQPKSMSFMTPFGISMTLLPLMSRCTTLFLCR</sequence>
<proteinExistence type="predicted"/>
<dbReference type="AlphaFoldDB" id="A0A8J6B7H4"/>
<dbReference type="Proteomes" id="UP000770717">
    <property type="component" value="Unassembled WGS sequence"/>
</dbReference>
<name>A0A8J6B7H4_ELECQ</name>
<dbReference type="OrthoDB" id="10631798at2759"/>